<evidence type="ECO:0000313" key="4">
    <source>
        <dbReference type="Proteomes" id="UP001176468"/>
    </source>
</evidence>
<gene>
    <name evidence="3" type="primary">phaP</name>
    <name evidence="3" type="ORF">Q5H94_04950</name>
</gene>
<dbReference type="InterPro" id="IPR010127">
    <property type="entry name" value="Phasin_subfam-1"/>
</dbReference>
<proteinExistence type="predicted"/>
<feature type="domain" description="Phasin" evidence="2">
    <location>
        <begin position="180"/>
        <end position="279"/>
    </location>
</feature>
<keyword evidence="4" id="KW-1185">Reference proteome</keyword>
<sequence>MASKGPKPGSTAKPPVKASPAVEMPAVPPVLAKAEPVEIAVPKVAPAPEKKAEALKAAIAKPVAAKPVAPKPVAKVAAKPPEPAPKPVAVTPPAPVAIATPPVAKPEPKPQPAPTPVAAAPQTKPEPTETTPPPAPLQKEKTIMATTFNTAAATDKAQAFFGEANERAKAAFEKSTKLFEEMNEFSKGNLEAVVESGKIAAKGLETLGQDAAEYTRKQFEGATAIAKSFASVKSPTELFKLQSDYLRSSFDALVAESSKTTEAMLKLAGEVAQPISNRVSLAAEKVKLAA</sequence>
<evidence type="ECO:0000256" key="1">
    <source>
        <dbReference type="SAM" id="MobiDB-lite"/>
    </source>
</evidence>
<evidence type="ECO:0000313" key="3">
    <source>
        <dbReference type="EMBL" id="MDO7841664.1"/>
    </source>
</evidence>
<name>A0ABT8ZVR7_9SPHN</name>
<dbReference type="Pfam" id="PF09361">
    <property type="entry name" value="Phasin_2"/>
    <property type="match status" value="1"/>
</dbReference>
<feature type="compositionally biased region" description="Pro residues" evidence="1">
    <location>
        <begin position="103"/>
        <end position="115"/>
    </location>
</feature>
<evidence type="ECO:0000259" key="2">
    <source>
        <dbReference type="Pfam" id="PF09361"/>
    </source>
</evidence>
<dbReference type="NCBIfam" id="TIGR01841">
    <property type="entry name" value="phasin"/>
    <property type="match status" value="1"/>
</dbReference>
<dbReference type="EMBL" id="JAUQSZ010000002">
    <property type="protein sequence ID" value="MDO7841664.1"/>
    <property type="molecule type" value="Genomic_DNA"/>
</dbReference>
<dbReference type="Proteomes" id="UP001176468">
    <property type="component" value="Unassembled WGS sequence"/>
</dbReference>
<accession>A0ABT8ZVR7</accession>
<dbReference type="InterPro" id="IPR018968">
    <property type="entry name" value="Phasin"/>
</dbReference>
<reference evidence="3" key="1">
    <citation type="submission" date="2023-07" db="EMBL/GenBank/DDBJ databases">
        <authorList>
            <person name="Kim M.K."/>
        </authorList>
    </citation>
    <scope>NUCLEOTIDE SEQUENCE</scope>
    <source>
        <strain evidence="3">CA1-15</strain>
    </source>
</reference>
<feature type="compositionally biased region" description="Low complexity" evidence="1">
    <location>
        <begin position="116"/>
        <end position="129"/>
    </location>
</feature>
<protein>
    <submittedName>
        <fullName evidence="3">TIGR01841 family phasin</fullName>
    </submittedName>
</protein>
<dbReference type="RefSeq" id="WP_304560103.1">
    <property type="nucleotide sequence ID" value="NZ_JAUQSZ010000002.1"/>
</dbReference>
<feature type="compositionally biased region" description="Pro residues" evidence="1">
    <location>
        <begin position="80"/>
        <end position="95"/>
    </location>
</feature>
<feature type="region of interest" description="Disordered" evidence="1">
    <location>
        <begin position="76"/>
        <end position="140"/>
    </location>
</feature>
<comment type="caution">
    <text evidence="3">The sequence shown here is derived from an EMBL/GenBank/DDBJ whole genome shotgun (WGS) entry which is preliminary data.</text>
</comment>
<organism evidence="3 4">
    <name type="scientific">Sphingomonas immobilis</name>
    <dbReference type="NCBI Taxonomy" id="3063997"/>
    <lineage>
        <taxon>Bacteria</taxon>
        <taxon>Pseudomonadati</taxon>
        <taxon>Pseudomonadota</taxon>
        <taxon>Alphaproteobacteria</taxon>
        <taxon>Sphingomonadales</taxon>
        <taxon>Sphingomonadaceae</taxon>
        <taxon>Sphingomonas</taxon>
    </lineage>
</organism>
<feature type="region of interest" description="Disordered" evidence="1">
    <location>
        <begin position="1"/>
        <end position="20"/>
    </location>
</feature>